<proteinExistence type="inferred from homology"/>
<dbReference type="Pfam" id="PF13476">
    <property type="entry name" value="AAA_23"/>
    <property type="match status" value="1"/>
</dbReference>
<evidence type="ECO:0000256" key="1">
    <source>
        <dbReference type="ARBA" id="ARBA00006930"/>
    </source>
</evidence>
<name>A0A934QS42_9PSEU</name>
<keyword evidence="4" id="KW-0175">Coiled coil</keyword>
<gene>
    <name evidence="7" type="ORF">JHE00_15125</name>
</gene>
<dbReference type="RefSeq" id="WP_200318693.1">
    <property type="nucleotide sequence ID" value="NZ_JAENJH010000003.1"/>
</dbReference>
<dbReference type="GO" id="GO:0006302">
    <property type="term" value="P:double-strand break repair"/>
    <property type="evidence" value="ECO:0007669"/>
    <property type="project" value="InterPro"/>
</dbReference>
<accession>A0A934QS42</accession>
<dbReference type="InterPro" id="IPR027417">
    <property type="entry name" value="P-loop_NTPase"/>
</dbReference>
<dbReference type="PANTHER" id="PTHR32114:SF2">
    <property type="entry name" value="ABC TRANSPORTER ABCH.3"/>
    <property type="match status" value="1"/>
</dbReference>
<dbReference type="EMBL" id="JAENJH010000003">
    <property type="protein sequence ID" value="MBK1785661.1"/>
    <property type="molecule type" value="Genomic_DNA"/>
</dbReference>
<comment type="similarity">
    <text evidence="1">Belongs to the SMC family. SbcC subfamily.</text>
</comment>
<keyword evidence="8" id="KW-1185">Reference proteome</keyword>
<feature type="coiled-coil region" evidence="4">
    <location>
        <begin position="552"/>
        <end position="636"/>
    </location>
</feature>
<feature type="coiled-coil region" evidence="4">
    <location>
        <begin position="664"/>
        <end position="737"/>
    </location>
</feature>
<evidence type="ECO:0000256" key="3">
    <source>
        <dbReference type="ARBA" id="ARBA00013368"/>
    </source>
</evidence>
<comment type="caution">
    <text evidence="7">The sequence shown here is derived from an EMBL/GenBank/DDBJ whole genome shotgun (WGS) entry which is preliminary data.</text>
</comment>
<dbReference type="Gene3D" id="3.40.50.300">
    <property type="entry name" value="P-loop containing nucleotide triphosphate hydrolases"/>
    <property type="match status" value="2"/>
</dbReference>
<dbReference type="InterPro" id="IPR038729">
    <property type="entry name" value="Rad50/SbcC_AAA"/>
</dbReference>
<protein>
    <recommendedName>
        <fullName evidence="3">Nuclease SbcCD subunit C</fullName>
    </recommendedName>
</protein>
<comment type="subunit">
    <text evidence="2">Heterodimer of SbcC and SbcD.</text>
</comment>
<reference evidence="7" key="1">
    <citation type="submission" date="2020-12" db="EMBL/GenBank/DDBJ databases">
        <title>Prauserella sp. ASG 168, a novel actinomycete isolated from cave rock.</title>
        <authorList>
            <person name="Suriyachadkun C."/>
        </authorList>
    </citation>
    <scope>NUCLEOTIDE SEQUENCE</scope>
    <source>
        <strain evidence="7">ASG 168</strain>
    </source>
</reference>
<dbReference type="PANTHER" id="PTHR32114">
    <property type="entry name" value="ABC TRANSPORTER ABCH.3"/>
    <property type="match status" value="1"/>
</dbReference>
<feature type="domain" description="Rad50/SbcC-type AAA" evidence="6">
    <location>
        <begin position="5"/>
        <end position="186"/>
    </location>
</feature>
<evidence type="ECO:0000313" key="8">
    <source>
        <dbReference type="Proteomes" id="UP000635245"/>
    </source>
</evidence>
<dbReference type="GO" id="GO:0016887">
    <property type="term" value="F:ATP hydrolysis activity"/>
    <property type="evidence" value="ECO:0007669"/>
    <property type="project" value="InterPro"/>
</dbReference>
<evidence type="ECO:0000313" key="7">
    <source>
        <dbReference type="EMBL" id="MBK1785661.1"/>
    </source>
</evidence>
<evidence type="ECO:0000256" key="4">
    <source>
        <dbReference type="SAM" id="Coils"/>
    </source>
</evidence>
<dbReference type="Proteomes" id="UP000635245">
    <property type="component" value="Unassembled WGS sequence"/>
</dbReference>
<evidence type="ECO:0000256" key="2">
    <source>
        <dbReference type="ARBA" id="ARBA00011322"/>
    </source>
</evidence>
<feature type="compositionally biased region" description="Basic and acidic residues" evidence="5">
    <location>
        <begin position="534"/>
        <end position="549"/>
    </location>
</feature>
<dbReference type="SUPFAM" id="SSF52540">
    <property type="entry name" value="P-loop containing nucleoside triphosphate hydrolases"/>
    <property type="match status" value="1"/>
</dbReference>
<sequence length="991" mass="106509">MRLHRLEVAAFGPYARREIVDFDALGADGLFLLHGDTGAGKTTLLDAVAFALFGAVPGARGQVKRLRCDVADPDTATEVALELSVQGHRLRVVRSPEYQRPKRRGQGYTTQQATASLAWVGEVPHGQPAEGITRIDEVSRTVQRLLGMNAEQFFQVVLLPQGEFARFLRADTTEREQLLERLFGTERFADAERWFRELRTERGRELERRKQSMREWLARLAQVAREEPPDDAGNAWVAALKERAAGVAAAAREEDREASAARESADATLQERRTAAERVRRVRSAHQRLAALEEQAGERTKWAAELAAARRASTVTGLAAEADRQTERLERAERSEVAARTALVAAGFEEPDSPVTVLRERAGSWREEAGALAGLVGEAEQQQRDRNRLRDLVETATYATAQATAISEKLQGLPERAKELRLQRDQAAEAEAKLDGVRLRESDLTSALADATGLPGLEAAVGDAADVERAATDAHQSAKAALLDLRERRLAGMAAELAAGLGDGSPCPVCGSGEHPAPATATADSVGEAEETAAAERERAAEERRGTAFTARHEAEAKLAAVRDRLRGQTAELLDEQLTAVRGELAQLADLAGRKAKLAASVAAAEAEHDELMAERARSERDAGAAEEQRRALSERVEERAQRLDVARGRFADVGERREHLVALVGALDELAEARASRAAAKERLDQQLAAVRDAARQAGFDTVEDALSAARTEARVGELEQTLSDAEKAAAAARAVLAEPELAGVSPDEVVDLEPAGLAAEQARVRAETAVAASRAAVQREQEMDSLAQRFAADLAALAPAEEEFAELDALTDVVNGRGQNVRRMSLRSYVLAARLEEVAAAATIRLRSMSQGRYSFVHSDAAGSRGTRGGLGLDVLDDYSGAVRPAKTLSGGESFLASLSLALGLADVVAAETGGALLDTLFVDEGFGTLDGQTLDVVMDVLDELRAGGRVVGLVSHVEELRQRIPTRLRVRKAREGSTIELEGGLTAA</sequence>
<evidence type="ECO:0000256" key="5">
    <source>
        <dbReference type="SAM" id="MobiDB-lite"/>
    </source>
</evidence>
<evidence type="ECO:0000259" key="6">
    <source>
        <dbReference type="Pfam" id="PF13476"/>
    </source>
</evidence>
<feature type="region of interest" description="Disordered" evidence="5">
    <location>
        <begin position="511"/>
        <end position="549"/>
    </location>
</feature>
<dbReference type="AlphaFoldDB" id="A0A934QS42"/>
<organism evidence="7 8">
    <name type="scientific">Prauserella cavernicola</name>
    <dbReference type="NCBI Taxonomy" id="2800127"/>
    <lineage>
        <taxon>Bacteria</taxon>
        <taxon>Bacillati</taxon>
        <taxon>Actinomycetota</taxon>
        <taxon>Actinomycetes</taxon>
        <taxon>Pseudonocardiales</taxon>
        <taxon>Pseudonocardiaceae</taxon>
        <taxon>Prauserella</taxon>
    </lineage>
</organism>
<dbReference type="Pfam" id="PF13558">
    <property type="entry name" value="SbcC_Walker_B"/>
    <property type="match status" value="1"/>
</dbReference>